<dbReference type="InterPro" id="IPR011032">
    <property type="entry name" value="GroES-like_sf"/>
</dbReference>
<dbReference type="InterPro" id="IPR013149">
    <property type="entry name" value="ADH-like_C"/>
</dbReference>
<dbReference type="InterPro" id="IPR045010">
    <property type="entry name" value="MDR_fam"/>
</dbReference>
<accession>A0A7W2ICM8</accession>
<feature type="domain" description="Enoyl reductase (ER)" evidence="2">
    <location>
        <begin position="15"/>
        <end position="328"/>
    </location>
</feature>
<dbReference type="SMART" id="SM00829">
    <property type="entry name" value="PKS_ER"/>
    <property type="match status" value="1"/>
</dbReference>
<dbReference type="PANTHER" id="PTHR43205">
    <property type="entry name" value="PROSTAGLANDIN REDUCTASE"/>
    <property type="match status" value="1"/>
</dbReference>
<dbReference type="CDD" id="cd05288">
    <property type="entry name" value="PGDH"/>
    <property type="match status" value="1"/>
</dbReference>
<dbReference type="InterPro" id="IPR020843">
    <property type="entry name" value="ER"/>
</dbReference>
<dbReference type="EMBL" id="JACEZT010000011">
    <property type="protein sequence ID" value="MBA5638711.1"/>
    <property type="molecule type" value="Genomic_DNA"/>
</dbReference>
<dbReference type="PANTHER" id="PTHR43205:SF7">
    <property type="entry name" value="PROSTAGLANDIN REDUCTASE 1"/>
    <property type="match status" value="1"/>
</dbReference>
<evidence type="ECO:0000256" key="1">
    <source>
        <dbReference type="ARBA" id="ARBA00023002"/>
    </source>
</evidence>
<evidence type="ECO:0000313" key="4">
    <source>
        <dbReference type="Proteomes" id="UP000534388"/>
    </source>
</evidence>
<evidence type="ECO:0000313" key="3">
    <source>
        <dbReference type="EMBL" id="MBA5638711.1"/>
    </source>
</evidence>
<dbReference type="RefSeq" id="WP_182164547.1">
    <property type="nucleotide sequence ID" value="NZ_JACEZT010000011.1"/>
</dbReference>
<name>A0A7W2ICM8_9BURK</name>
<gene>
    <name evidence="3" type="ORF">H3H37_16745</name>
</gene>
<dbReference type="FunFam" id="3.40.50.720:FF:000121">
    <property type="entry name" value="Prostaglandin reductase 2"/>
    <property type="match status" value="1"/>
</dbReference>
<dbReference type="InterPro" id="IPR041694">
    <property type="entry name" value="ADH_N_2"/>
</dbReference>
<dbReference type="AlphaFoldDB" id="A0A7W2ICM8"/>
<dbReference type="InterPro" id="IPR036291">
    <property type="entry name" value="NAD(P)-bd_dom_sf"/>
</dbReference>
<dbReference type="Gene3D" id="3.40.50.720">
    <property type="entry name" value="NAD(P)-binding Rossmann-like Domain"/>
    <property type="match status" value="1"/>
</dbReference>
<proteinExistence type="predicted"/>
<keyword evidence="4" id="KW-1185">Reference proteome</keyword>
<dbReference type="SUPFAM" id="SSF50129">
    <property type="entry name" value="GroES-like"/>
    <property type="match status" value="2"/>
</dbReference>
<evidence type="ECO:0000259" key="2">
    <source>
        <dbReference type="SMART" id="SM00829"/>
    </source>
</evidence>
<reference evidence="3 4" key="1">
    <citation type="submission" date="2020-07" db="EMBL/GenBank/DDBJ databases">
        <title>Novel species isolated from subtropical streams in China.</title>
        <authorList>
            <person name="Lu H."/>
        </authorList>
    </citation>
    <scope>NUCLEOTIDE SEQUENCE [LARGE SCALE GENOMIC DNA]</scope>
    <source>
        <strain evidence="3 4">LX20W</strain>
    </source>
</reference>
<keyword evidence="1" id="KW-0560">Oxidoreductase</keyword>
<comment type="caution">
    <text evidence="3">The sequence shown here is derived from an EMBL/GenBank/DDBJ whole genome shotgun (WGS) entry which is preliminary data.</text>
</comment>
<dbReference type="Proteomes" id="UP000534388">
    <property type="component" value="Unassembled WGS sequence"/>
</dbReference>
<organism evidence="3 4">
    <name type="scientific">Rugamonas brunnea</name>
    <dbReference type="NCBI Taxonomy" id="2758569"/>
    <lineage>
        <taxon>Bacteria</taxon>
        <taxon>Pseudomonadati</taxon>
        <taxon>Pseudomonadota</taxon>
        <taxon>Betaproteobacteria</taxon>
        <taxon>Burkholderiales</taxon>
        <taxon>Oxalobacteraceae</taxon>
        <taxon>Telluria group</taxon>
        <taxon>Rugamonas</taxon>
    </lineage>
</organism>
<dbReference type="Gene3D" id="3.90.180.10">
    <property type="entry name" value="Medium-chain alcohol dehydrogenases, catalytic domain"/>
    <property type="match status" value="1"/>
</dbReference>
<protein>
    <submittedName>
        <fullName evidence="3">NADP-dependent oxidoreductase</fullName>
    </submittedName>
</protein>
<dbReference type="Pfam" id="PF16884">
    <property type="entry name" value="ADH_N_2"/>
    <property type="match status" value="1"/>
</dbReference>
<dbReference type="Pfam" id="PF00107">
    <property type="entry name" value="ADH_zinc_N"/>
    <property type="match status" value="1"/>
</dbReference>
<dbReference type="SUPFAM" id="SSF51735">
    <property type="entry name" value="NAD(P)-binding Rossmann-fold domains"/>
    <property type="match status" value="1"/>
</dbReference>
<sequence length="331" mass="35182">MTQYQRLVLASRPRGEVQESDFRMETVAVPELRDGEVLVRNHYLSLDPYMRGRMSAAKSYAASQALDETMIGGTAGQVVASRHPRFVEGDFVAGMLGWAEMGVADGGQLRKVDTSQIPLSAYLGAVGMPGMTAWFGMNQILQAKAGETVCVSAASGAVGSAVGQLAKLRGCRAVGVAGGKEKCDYVVKELGFDACVDYKAGNLEADLAAAAPNGIDAIFENVGGAVFDAALARTNAFARVALCGLIAGYNGQELPIRNARLLLLNRITLRGFIVTEHMEFWPQGLAELGQLVAQGKLKYRETVAQGLASAPQAFKGLLQGHNFGKQLVKLI</sequence>
<dbReference type="GO" id="GO:0016628">
    <property type="term" value="F:oxidoreductase activity, acting on the CH-CH group of donors, NAD or NADP as acceptor"/>
    <property type="evidence" value="ECO:0007669"/>
    <property type="project" value="InterPro"/>
</dbReference>